<dbReference type="InterPro" id="IPR036397">
    <property type="entry name" value="RNaseH_sf"/>
</dbReference>
<evidence type="ECO:0008006" key="4">
    <source>
        <dbReference type="Google" id="ProtNLM"/>
    </source>
</evidence>
<dbReference type="InterPro" id="IPR001888">
    <property type="entry name" value="Transposase_1"/>
</dbReference>
<dbReference type="Pfam" id="PF01359">
    <property type="entry name" value="Transposase_1"/>
    <property type="match status" value="1"/>
</dbReference>
<evidence type="ECO:0000313" key="2">
    <source>
        <dbReference type="EMBL" id="KAK6754686.1"/>
    </source>
</evidence>
<dbReference type="PANTHER" id="PTHR46060:SF2">
    <property type="entry name" value="HISTONE-LYSINE N-METHYLTRANSFERASE SETMAR"/>
    <property type="match status" value="1"/>
</dbReference>
<dbReference type="Gene3D" id="3.30.420.10">
    <property type="entry name" value="Ribonuclease H-like superfamily/Ribonuclease H"/>
    <property type="match status" value="1"/>
</dbReference>
<proteinExistence type="predicted"/>
<protein>
    <recommendedName>
        <fullName evidence="4">Histone-lysine N-methyltransferase SETMAR</fullName>
    </recommendedName>
</protein>
<keyword evidence="3" id="KW-1185">Reference proteome</keyword>
<name>A0ABR1DW87_NECAM</name>
<accession>A0ABR1DW87</accession>
<feature type="region of interest" description="Disordered" evidence="1">
    <location>
        <begin position="1"/>
        <end position="25"/>
    </location>
</feature>
<dbReference type="Proteomes" id="UP001303046">
    <property type="component" value="Unassembled WGS sequence"/>
</dbReference>
<gene>
    <name evidence="2" type="primary">Necator_chrV.g18377</name>
    <name evidence="2" type="ORF">RB195_013586</name>
</gene>
<reference evidence="2 3" key="1">
    <citation type="submission" date="2023-08" db="EMBL/GenBank/DDBJ databases">
        <title>A Necator americanus chromosomal reference genome.</title>
        <authorList>
            <person name="Ilik V."/>
            <person name="Petrzelkova K.J."/>
            <person name="Pardy F."/>
            <person name="Fuh T."/>
            <person name="Niatou-Singa F.S."/>
            <person name="Gouil Q."/>
            <person name="Baker L."/>
            <person name="Ritchie M.E."/>
            <person name="Jex A.R."/>
            <person name="Gazzola D."/>
            <person name="Li H."/>
            <person name="Toshio Fujiwara R."/>
            <person name="Zhan B."/>
            <person name="Aroian R.V."/>
            <person name="Pafco B."/>
            <person name="Schwarz E.M."/>
        </authorList>
    </citation>
    <scope>NUCLEOTIDE SEQUENCE [LARGE SCALE GENOMIC DNA]</scope>
    <source>
        <strain evidence="2 3">Aroian</strain>
        <tissue evidence="2">Whole animal</tissue>
    </source>
</reference>
<evidence type="ECO:0000256" key="1">
    <source>
        <dbReference type="SAM" id="MobiDB-lite"/>
    </source>
</evidence>
<evidence type="ECO:0000313" key="3">
    <source>
        <dbReference type="Proteomes" id="UP001303046"/>
    </source>
</evidence>
<dbReference type="PANTHER" id="PTHR46060">
    <property type="entry name" value="MARINER MOS1 TRANSPOSASE-LIKE PROTEIN"/>
    <property type="match status" value="1"/>
</dbReference>
<organism evidence="2 3">
    <name type="scientific">Necator americanus</name>
    <name type="common">Human hookworm</name>
    <dbReference type="NCBI Taxonomy" id="51031"/>
    <lineage>
        <taxon>Eukaryota</taxon>
        <taxon>Metazoa</taxon>
        <taxon>Ecdysozoa</taxon>
        <taxon>Nematoda</taxon>
        <taxon>Chromadorea</taxon>
        <taxon>Rhabditida</taxon>
        <taxon>Rhabditina</taxon>
        <taxon>Rhabditomorpha</taxon>
        <taxon>Strongyloidea</taxon>
        <taxon>Ancylostomatidae</taxon>
        <taxon>Bunostominae</taxon>
        <taxon>Necator</taxon>
    </lineage>
</organism>
<dbReference type="InterPro" id="IPR052709">
    <property type="entry name" value="Transposase-MT_Hybrid"/>
</dbReference>
<feature type="compositionally biased region" description="Basic and acidic residues" evidence="1">
    <location>
        <begin position="1"/>
        <end position="20"/>
    </location>
</feature>
<dbReference type="EMBL" id="JAVFWL010000005">
    <property type="protein sequence ID" value="KAK6754686.1"/>
    <property type="molecule type" value="Genomic_DNA"/>
</dbReference>
<sequence>MLYDNRKRPAEQMDKEEATKHFSKPKMHPEKTIVTVWWCATSVIHCSFMTPGETDHHRREVLQRTERDAAKTPTSVLRLVNRKGSFLLHDNAPPQISKVTLLRLNELDYVTLPHPPYSPVLLPTGYYLFKHLGIWLRGEIFQNHGDNENDFRKVPGSQKRRSKDARTVTVLISIEKFI</sequence>
<comment type="caution">
    <text evidence="2">The sequence shown here is derived from an EMBL/GenBank/DDBJ whole genome shotgun (WGS) entry which is preliminary data.</text>
</comment>